<sequence>MWLEMQEWSYDSLKPMDEEDDVFIRVEYQYANQEVLVCKSSVNQCTIPYQTSESSFYDFNHSFPFLFMIF</sequence>
<evidence type="ECO:0000313" key="2">
    <source>
        <dbReference type="Proteomes" id="UP000447434"/>
    </source>
</evidence>
<comment type="caution">
    <text evidence="1">The sequence shown here is derived from an EMBL/GenBank/DDBJ whole genome shotgun (WGS) entry which is preliminary data.</text>
</comment>
<proteinExistence type="predicted"/>
<dbReference type="Proteomes" id="UP000447434">
    <property type="component" value="Chromosome 4"/>
</dbReference>
<evidence type="ECO:0000313" key="1">
    <source>
        <dbReference type="EMBL" id="KAE9614942.1"/>
    </source>
</evidence>
<name>A0A6A4QNB7_LUPAL</name>
<reference evidence="2" key="1">
    <citation type="journal article" date="2020" name="Nat. Commun.">
        <title>Genome sequence of the cluster root forming white lupin.</title>
        <authorList>
            <person name="Hufnagel B."/>
            <person name="Marques A."/>
            <person name="Soriano A."/>
            <person name="Marques L."/>
            <person name="Divol F."/>
            <person name="Doumas P."/>
            <person name="Sallet E."/>
            <person name="Mancinotti D."/>
            <person name="Carrere S."/>
            <person name="Marande W."/>
            <person name="Arribat S."/>
            <person name="Keller J."/>
            <person name="Huneau C."/>
            <person name="Blein T."/>
            <person name="Aime D."/>
            <person name="Laguerre M."/>
            <person name="Taylor J."/>
            <person name="Schubert V."/>
            <person name="Nelson M."/>
            <person name="Geu-Flores F."/>
            <person name="Crespi M."/>
            <person name="Gallardo-Guerrero K."/>
            <person name="Delaux P.-M."/>
            <person name="Salse J."/>
            <person name="Berges H."/>
            <person name="Guyot R."/>
            <person name="Gouzy J."/>
            <person name="Peret B."/>
        </authorList>
    </citation>
    <scope>NUCLEOTIDE SEQUENCE [LARGE SCALE GENOMIC DNA]</scope>
    <source>
        <strain evidence="2">cv. Amiga</strain>
    </source>
</reference>
<dbReference type="AlphaFoldDB" id="A0A6A4QNB7"/>
<dbReference type="EMBL" id="WOCE01000004">
    <property type="protein sequence ID" value="KAE9614942.1"/>
    <property type="molecule type" value="Genomic_DNA"/>
</dbReference>
<organism evidence="1 2">
    <name type="scientific">Lupinus albus</name>
    <name type="common">White lupine</name>
    <name type="synonym">Lupinus termis</name>
    <dbReference type="NCBI Taxonomy" id="3870"/>
    <lineage>
        <taxon>Eukaryota</taxon>
        <taxon>Viridiplantae</taxon>
        <taxon>Streptophyta</taxon>
        <taxon>Embryophyta</taxon>
        <taxon>Tracheophyta</taxon>
        <taxon>Spermatophyta</taxon>
        <taxon>Magnoliopsida</taxon>
        <taxon>eudicotyledons</taxon>
        <taxon>Gunneridae</taxon>
        <taxon>Pentapetalae</taxon>
        <taxon>rosids</taxon>
        <taxon>fabids</taxon>
        <taxon>Fabales</taxon>
        <taxon>Fabaceae</taxon>
        <taxon>Papilionoideae</taxon>
        <taxon>50 kb inversion clade</taxon>
        <taxon>genistoids sensu lato</taxon>
        <taxon>core genistoids</taxon>
        <taxon>Genisteae</taxon>
        <taxon>Lupinus</taxon>
    </lineage>
</organism>
<gene>
    <name evidence="1" type="ORF">Lalb_Chr04g0250031</name>
</gene>
<protein>
    <submittedName>
        <fullName evidence="1">Uncharacterized protein</fullName>
    </submittedName>
</protein>
<keyword evidence="2" id="KW-1185">Reference proteome</keyword>
<accession>A0A6A4QNB7</accession>